<gene>
    <name evidence="1" type="ORF">SSLN_LOCUS15705</name>
</gene>
<name>A0A183TGV4_SCHSO</name>
<reference evidence="3" key="1">
    <citation type="submission" date="2016-06" db="UniProtKB">
        <authorList>
            <consortium name="WormBaseParasite"/>
        </authorList>
    </citation>
    <scope>IDENTIFICATION</scope>
</reference>
<evidence type="ECO:0000313" key="1">
    <source>
        <dbReference type="EMBL" id="VDM02091.1"/>
    </source>
</evidence>
<evidence type="ECO:0000313" key="2">
    <source>
        <dbReference type="Proteomes" id="UP000275846"/>
    </source>
</evidence>
<dbReference type="WBParaSite" id="SSLN_0001630201-mRNA-1">
    <property type="protein sequence ID" value="SSLN_0001630201-mRNA-1"/>
    <property type="gene ID" value="SSLN_0001630201"/>
</dbReference>
<reference evidence="1 2" key="2">
    <citation type="submission" date="2018-11" db="EMBL/GenBank/DDBJ databases">
        <authorList>
            <consortium name="Pathogen Informatics"/>
        </authorList>
    </citation>
    <scope>NUCLEOTIDE SEQUENCE [LARGE SCALE GENOMIC DNA]</scope>
    <source>
        <strain evidence="1 2">NST_G2</strain>
    </source>
</reference>
<sequence>MESLAKERSDVEGRAKEFGVVKSHAKEDWAEEGPTASEPFVCRCRGSVAVPWQRHRLENPVWRQELCEIHRLMGRRLGPRDRPYKWPHLAEQYRRQP</sequence>
<organism evidence="3">
    <name type="scientific">Schistocephalus solidus</name>
    <name type="common">Tapeworm</name>
    <dbReference type="NCBI Taxonomy" id="70667"/>
    <lineage>
        <taxon>Eukaryota</taxon>
        <taxon>Metazoa</taxon>
        <taxon>Spiralia</taxon>
        <taxon>Lophotrochozoa</taxon>
        <taxon>Platyhelminthes</taxon>
        <taxon>Cestoda</taxon>
        <taxon>Eucestoda</taxon>
        <taxon>Diphyllobothriidea</taxon>
        <taxon>Diphyllobothriidae</taxon>
        <taxon>Schistocephalus</taxon>
    </lineage>
</organism>
<evidence type="ECO:0000313" key="3">
    <source>
        <dbReference type="WBParaSite" id="SSLN_0001630201-mRNA-1"/>
    </source>
</evidence>
<dbReference type="EMBL" id="UYSU01040210">
    <property type="protein sequence ID" value="VDM02091.1"/>
    <property type="molecule type" value="Genomic_DNA"/>
</dbReference>
<dbReference type="Proteomes" id="UP000275846">
    <property type="component" value="Unassembled WGS sequence"/>
</dbReference>
<keyword evidence="2" id="KW-1185">Reference proteome</keyword>
<proteinExistence type="predicted"/>
<accession>A0A183TGV4</accession>
<dbReference type="AlphaFoldDB" id="A0A183TGV4"/>
<protein>
    <submittedName>
        <fullName evidence="1 3">Uncharacterized protein</fullName>
    </submittedName>
</protein>